<feature type="compositionally biased region" description="Basic and acidic residues" evidence="1">
    <location>
        <begin position="852"/>
        <end position="865"/>
    </location>
</feature>
<feature type="region of interest" description="Disordered" evidence="1">
    <location>
        <begin position="306"/>
        <end position="331"/>
    </location>
</feature>
<accession>R0J460</accession>
<dbReference type="RefSeq" id="XP_008020078.1">
    <property type="nucleotide sequence ID" value="XM_008021887.1"/>
</dbReference>
<dbReference type="STRING" id="671987.R0J460"/>
<feature type="region of interest" description="Disordered" evidence="1">
    <location>
        <begin position="91"/>
        <end position="128"/>
    </location>
</feature>
<dbReference type="Gene3D" id="3.40.50.300">
    <property type="entry name" value="P-loop containing nucleotide triphosphate hydrolases"/>
    <property type="match status" value="1"/>
</dbReference>
<keyword evidence="3" id="KW-1185">Reference proteome</keyword>
<sequence length="1182" mass="133993">MNLDTFEAHVGKDDEGDIREEDVGKAMPSKFHQREHIAMVSYIIPKNTEGLITATEIHAPDLNVAPLLSNRNDLELIKKAKPFISPRGRAMVKVKPKHDEEMSKRTRRRRRQRIANGTQLTLPDGPPAQNTVELLFNSGVTLPEELRDNIKDTTDTAKEKGIPVWEHLLDTLDVTVGRRPRAKSLTTYRTTDMQGFDREEVSASLRTTAKQHVADAKQELAKVFYPNGDQIMIELHKFLASRPHCRDENGQLLPAKIKEFRDWLVYSRKMLTSVKKVEDVICQEHLVVSTGLIPVTPLRLIEEDLEKLRPQEDKEPHDDDMTPKQRLEKRNRRLAEKADAFRRIARPIENVHQKPAIAEKREQNEDNYARLQITVNPNVQSHMAIRHTVNYRDEAVPEAQPCHKSRIELTYLNTCGPRDDDMEETQYATTHRVVDVSDKAWQSSLEKIFPQTTKVKDYYRNLYGSIQVSGSRLYLVTIKLNGMDSTTNLLTENRDVPPLVKDLRIVAKIPTMVFMLLRNISLPSQIEGLVQEFKKLCRYDPLNDFFMELPKFTAIPQIQYESWNDCKRQTGLAALIEQRSSVEDHHYTAKAAMVPVPATQKKDAKVFMAYHIQAVIERDQTKPRLMPGDPVMIDLHPDSENSSDENAWHGKVTHPTGATPMGMTNIVIERPCKDERIVDLKEYSTLTASHLERITTAELVKWTRANCNRKIIISTRKNEKECKRIMNNIAKMEIPGKLKEIYTEKERRLSAARNLFLCKDHTQSEATPLYHRLGEEFREQVIGYIRPLLRSHQLDQFNEWLCKGTKDNTLWINGPSGSGKTYLAILTMLPYMGRIAVPENIVNTMRHEKKAKEEAKAADAVKPDTNEPAGKGKGKKIEVDNPEPQKSNEMVVERGRITIAAMQNETVDSQYELCCPMAMEFAKATGLPCPLVLRLHSKESELSAVQAMTHPTYNPNGKSTRFSVDPNTNLTNSTLRSLLAAYIAAFTGGSPGIADLRLKRLEGAAATYIMEMANFPEFPASPELRAAFSPSERDIWAKELRIIVSAYRDLCSSEDTIDLETKAKIKEVTKLALDALIERASIICTTVSVATHPSFNMIRRAHAVALEEAGRANDAETMGFFSHYWNVDLRLFSGATNQLKPMAFSDSKLNPFHKTAQISTAGRIESTGGSISRLNASSRFKN</sequence>
<proteinExistence type="predicted"/>
<evidence type="ECO:0000313" key="2">
    <source>
        <dbReference type="EMBL" id="EOA91725.1"/>
    </source>
</evidence>
<dbReference type="AlphaFoldDB" id="R0J460"/>
<protein>
    <submittedName>
        <fullName evidence="2">Uncharacterized protein</fullName>
    </submittedName>
</protein>
<name>R0J460_EXST2</name>
<dbReference type="InterPro" id="IPR027417">
    <property type="entry name" value="P-loop_NTPase"/>
</dbReference>
<reference evidence="2 3" key="2">
    <citation type="journal article" date="2013" name="PLoS Genet.">
        <title>Comparative genome structure, secondary metabolite, and effector coding capacity across Cochliobolus pathogens.</title>
        <authorList>
            <person name="Condon B.J."/>
            <person name="Leng Y."/>
            <person name="Wu D."/>
            <person name="Bushley K.E."/>
            <person name="Ohm R.A."/>
            <person name="Otillar R."/>
            <person name="Martin J."/>
            <person name="Schackwitz W."/>
            <person name="Grimwood J."/>
            <person name="MohdZainudin N."/>
            <person name="Xue C."/>
            <person name="Wang R."/>
            <person name="Manning V.A."/>
            <person name="Dhillon B."/>
            <person name="Tu Z.J."/>
            <person name="Steffenson B.J."/>
            <person name="Salamov A."/>
            <person name="Sun H."/>
            <person name="Lowry S."/>
            <person name="LaButti K."/>
            <person name="Han J."/>
            <person name="Copeland A."/>
            <person name="Lindquist E."/>
            <person name="Barry K."/>
            <person name="Schmutz J."/>
            <person name="Baker S.E."/>
            <person name="Ciuffetti L.M."/>
            <person name="Grigoriev I.V."/>
            <person name="Zhong S."/>
            <person name="Turgeon B.G."/>
        </authorList>
    </citation>
    <scope>NUCLEOTIDE SEQUENCE [LARGE SCALE GENOMIC DNA]</scope>
    <source>
        <strain evidence="3">28A</strain>
    </source>
</reference>
<dbReference type="OrthoDB" id="3689346at2759"/>
<gene>
    <name evidence="2" type="ORF">SETTUDRAFT_18396</name>
</gene>
<organism evidence="2 3">
    <name type="scientific">Exserohilum turcicum (strain 28A)</name>
    <name type="common">Northern leaf blight fungus</name>
    <name type="synonym">Setosphaeria turcica</name>
    <dbReference type="NCBI Taxonomy" id="671987"/>
    <lineage>
        <taxon>Eukaryota</taxon>
        <taxon>Fungi</taxon>
        <taxon>Dikarya</taxon>
        <taxon>Ascomycota</taxon>
        <taxon>Pezizomycotina</taxon>
        <taxon>Dothideomycetes</taxon>
        <taxon>Pleosporomycetidae</taxon>
        <taxon>Pleosporales</taxon>
        <taxon>Pleosporineae</taxon>
        <taxon>Pleosporaceae</taxon>
        <taxon>Exserohilum</taxon>
    </lineage>
</organism>
<feature type="region of interest" description="Disordered" evidence="1">
    <location>
        <begin position="852"/>
        <end position="886"/>
    </location>
</feature>
<dbReference type="Proteomes" id="UP000016935">
    <property type="component" value="Unassembled WGS sequence"/>
</dbReference>
<reference evidence="2 3" key="1">
    <citation type="journal article" date="2012" name="PLoS Pathog.">
        <title>Diverse lifestyles and strategies of plant pathogenesis encoded in the genomes of eighteen Dothideomycetes fungi.</title>
        <authorList>
            <person name="Ohm R.A."/>
            <person name="Feau N."/>
            <person name="Henrissat B."/>
            <person name="Schoch C.L."/>
            <person name="Horwitz B.A."/>
            <person name="Barry K.W."/>
            <person name="Condon B.J."/>
            <person name="Copeland A.C."/>
            <person name="Dhillon B."/>
            <person name="Glaser F."/>
            <person name="Hesse C.N."/>
            <person name="Kosti I."/>
            <person name="LaButti K."/>
            <person name="Lindquist E.A."/>
            <person name="Lucas S."/>
            <person name="Salamov A.A."/>
            <person name="Bradshaw R.E."/>
            <person name="Ciuffetti L."/>
            <person name="Hamelin R.C."/>
            <person name="Kema G.H.J."/>
            <person name="Lawrence C."/>
            <person name="Scott J.A."/>
            <person name="Spatafora J.W."/>
            <person name="Turgeon B.G."/>
            <person name="de Wit P.J.G.M."/>
            <person name="Zhong S."/>
            <person name="Goodwin S.B."/>
            <person name="Grigoriev I.V."/>
        </authorList>
    </citation>
    <scope>NUCLEOTIDE SEQUENCE [LARGE SCALE GENOMIC DNA]</scope>
    <source>
        <strain evidence="3">28A</strain>
    </source>
</reference>
<dbReference type="EMBL" id="KB908481">
    <property type="protein sequence ID" value="EOA91725.1"/>
    <property type="molecule type" value="Genomic_DNA"/>
</dbReference>
<dbReference type="GeneID" id="19402010"/>
<evidence type="ECO:0000256" key="1">
    <source>
        <dbReference type="SAM" id="MobiDB-lite"/>
    </source>
</evidence>
<evidence type="ECO:0000313" key="3">
    <source>
        <dbReference type="Proteomes" id="UP000016935"/>
    </source>
</evidence>
<dbReference type="SUPFAM" id="SSF52540">
    <property type="entry name" value="P-loop containing nucleoside triphosphate hydrolases"/>
    <property type="match status" value="1"/>
</dbReference>
<dbReference type="HOGENOM" id="CLU_272873_0_0_1"/>